<dbReference type="Gene3D" id="3.30.200.20">
    <property type="entry name" value="Phosphorylase Kinase, domain 1"/>
    <property type="match status" value="1"/>
</dbReference>
<keyword evidence="5" id="KW-0808">Transferase</keyword>
<evidence type="ECO:0000256" key="13">
    <source>
        <dbReference type="PROSITE-ProRule" id="PRU10141"/>
    </source>
</evidence>
<evidence type="ECO:0000256" key="3">
    <source>
        <dbReference type="ARBA" id="ARBA00022553"/>
    </source>
</evidence>
<sequence>MCGDIFSILEMGCCGCFGFMRKTHRSLVSVRGPGGRFSQEILLPDEPEDNDGFFMYNGEGDSFLSEGFRGCSKRSEEILQSRVRRGLTCREVPVKETLQVVRSEDENGDKMVNEYVRECKIGSGSYGKVVLYRSTKDGKKYAFKVFHKSHLMKLRVAPSETAMSDVLREVSIMKILDHPNIVKLVEVIDDPNSDHFYMVLEYIEGKWVCEGSGPASGIGEDASRTYLRDIIAGLMYLHSNNIIHGDIKPDNLLVTSSGRVKIGDFSVSQVFEDDNDELRRSPGTPVFTAPECCQGLTYSGRAADTWAVGVTLYCMLFGQYPFLGESLQDTYDKIVNDPLMIPEGVSPLLKDLVEGLLCKDPRRRLTLKAVSEHPWVVMGDAPEKGTGEEAEAGQL</sequence>
<accession>A0A7I8LB82</accession>
<dbReference type="GO" id="GO:0005524">
    <property type="term" value="F:ATP binding"/>
    <property type="evidence" value="ECO:0007669"/>
    <property type="project" value="UniProtKB-UniRule"/>
</dbReference>
<evidence type="ECO:0000256" key="10">
    <source>
        <dbReference type="ARBA" id="ARBA00048679"/>
    </source>
</evidence>
<evidence type="ECO:0000256" key="9">
    <source>
        <dbReference type="ARBA" id="ARBA00047899"/>
    </source>
</evidence>
<reference evidence="16" key="1">
    <citation type="submission" date="2020-02" db="EMBL/GenBank/DDBJ databases">
        <authorList>
            <person name="Scholz U."/>
            <person name="Mascher M."/>
            <person name="Fiebig A."/>
        </authorList>
    </citation>
    <scope>NUCLEOTIDE SEQUENCE</scope>
</reference>
<keyword evidence="3" id="KW-0597">Phosphoprotein</keyword>
<dbReference type="OrthoDB" id="68483at2759"/>
<dbReference type="FunFam" id="3.30.200.20:FF:000206">
    <property type="entry name" value="Serine/threonine-protein kinase Ssp1"/>
    <property type="match status" value="1"/>
</dbReference>
<keyword evidence="4" id="KW-0945">Host-virus interaction</keyword>
<dbReference type="Gene3D" id="1.10.510.10">
    <property type="entry name" value="Transferase(Phosphotransferase) domain 1"/>
    <property type="match status" value="1"/>
</dbReference>
<dbReference type="FunFam" id="1.10.510.10:FF:000747">
    <property type="entry name" value="Serine/threonine-protein kinase GRIK2"/>
    <property type="match status" value="1"/>
</dbReference>
<evidence type="ECO:0000256" key="1">
    <source>
        <dbReference type="ARBA" id="ARBA00012513"/>
    </source>
</evidence>
<dbReference type="GO" id="GO:0009615">
    <property type="term" value="P:response to virus"/>
    <property type="evidence" value="ECO:0007669"/>
    <property type="project" value="UniProtKB-ARBA"/>
</dbReference>
<feature type="binding site" evidence="13">
    <location>
        <position position="144"/>
    </location>
    <ligand>
        <name>ATP</name>
        <dbReference type="ChEBI" id="CHEBI:30616"/>
    </ligand>
</feature>
<organism evidence="16 17">
    <name type="scientific">Spirodela intermedia</name>
    <name type="common">Intermediate duckweed</name>
    <dbReference type="NCBI Taxonomy" id="51605"/>
    <lineage>
        <taxon>Eukaryota</taxon>
        <taxon>Viridiplantae</taxon>
        <taxon>Streptophyta</taxon>
        <taxon>Embryophyta</taxon>
        <taxon>Tracheophyta</taxon>
        <taxon>Spermatophyta</taxon>
        <taxon>Magnoliopsida</taxon>
        <taxon>Liliopsida</taxon>
        <taxon>Araceae</taxon>
        <taxon>Lemnoideae</taxon>
        <taxon>Spirodela</taxon>
    </lineage>
</organism>
<comment type="similarity">
    <text evidence="14">Belongs to the protein kinase superfamily.</text>
</comment>
<dbReference type="AlphaFoldDB" id="A0A7I8LB82"/>
<evidence type="ECO:0000256" key="2">
    <source>
        <dbReference type="ARBA" id="ARBA00022527"/>
    </source>
</evidence>
<evidence type="ECO:0000256" key="4">
    <source>
        <dbReference type="ARBA" id="ARBA00022581"/>
    </source>
</evidence>
<dbReference type="EC" id="2.7.11.1" evidence="1"/>
<dbReference type="EMBL" id="LR746276">
    <property type="protein sequence ID" value="CAA7407283.1"/>
    <property type="molecule type" value="Genomic_DNA"/>
</dbReference>
<dbReference type="SMART" id="SM00220">
    <property type="entry name" value="S_TKc"/>
    <property type="match status" value="1"/>
</dbReference>
<name>A0A7I8LB82_SPIIN</name>
<keyword evidence="2 14" id="KW-0723">Serine/threonine-protein kinase</keyword>
<evidence type="ECO:0000256" key="11">
    <source>
        <dbReference type="ARBA" id="ARBA00054601"/>
    </source>
</evidence>
<evidence type="ECO:0000256" key="6">
    <source>
        <dbReference type="ARBA" id="ARBA00022741"/>
    </source>
</evidence>
<dbReference type="InterPro" id="IPR011009">
    <property type="entry name" value="Kinase-like_dom_sf"/>
</dbReference>
<comment type="function">
    <text evidence="11">Activates SnRK1.1/KIN10 and SnRK1.2/KIN11 by phosphorylation of their activation-loop 'Thr-198' and 'Thr-176', respectively. Required for the regulation by SnRK1 kinases of the transcription of a large set of genes, the modification the activity of metabolic enzymes, and the control of various nutrient-responsive cellular developmental processes.</text>
</comment>
<gene>
    <name evidence="16" type="ORF">SI8410_13017961</name>
</gene>
<evidence type="ECO:0000256" key="7">
    <source>
        <dbReference type="ARBA" id="ARBA00022777"/>
    </source>
</evidence>
<dbReference type="PROSITE" id="PS00108">
    <property type="entry name" value="PROTEIN_KINASE_ST"/>
    <property type="match status" value="1"/>
</dbReference>
<dbReference type="InterPro" id="IPR008271">
    <property type="entry name" value="Ser/Thr_kinase_AS"/>
</dbReference>
<evidence type="ECO:0000313" key="16">
    <source>
        <dbReference type="EMBL" id="CAA7407283.1"/>
    </source>
</evidence>
<keyword evidence="8 13" id="KW-0067">ATP-binding</keyword>
<evidence type="ECO:0000313" key="17">
    <source>
        <dbReference type="Proteomes" id="UP000663760"/>
    </source>
</evidence>
<comment type="subunit">
    <text evidence="12">Associates with the SNF1-related protein kinase (SnRK) complex. Interacts with AL1, a geminivirus (TGMV) protein essential for viral replication.</text>
</comment>
<dbReference type="SUPFAM" id="SSF56112">
    <property type="entry name" value="Protein kinase-like (PK-like)"/>
    <property type="match status" value="1"/>
</dbReference>
<proteinExistence type="inferred from homology"/>
<dbReference type="PANTHER" id="PTHR24346:SF39">
    <property type="entry name" value="SERINE_THREONINE-PROTEIN KINASE GRIK1-RELATED"/>
    <property type="match status" value="1"/>
</dbReference>
<feature type="domain" description="Protein kinase" evidence="15">
    <location>
        <begin position="115"/>
        <end position="376"/>
    </location>
</feature>
<comment type="catalytic activity">
    <reaction evidence="10">
        <text>L-seryl-[protein] + ATP = O-phospho-L-seryl-[protein] + ADP + H(+)</text>
        <dbReference type="Rhea" id="RHEA:17989"/>
        <dbReference type="Rhea" id="RHEA-COMP:9863"/>
        <dbReference type="Rhea" id="RHEA-COMP:11604"/>
        <dbReference type="ChEBI" id="CHEBI:15378"/>
        <dbReference type="ChEBI" id="CHEBI:29999"/>
        <dbReference type="ChEBI" id="CHEBI:30616"/>
        <dbReference type="ChEBI" id="CHEBI:83421"/>
        <dbReference type="ChEBI" id="CHEBI:456216"/>
        <dbReference type="EC" id="2.7.11.1"/>
    </reaction>
</comment>
<evidence type="ECO:0000256" key="12">
    <source>
        <dbReference type="ARBA" id="ARBA00066296"/>
    </source>
</evidence>
<comment type="catalytic activity">
    <reaction evidence="9">
        <text>L-threonyl-[protein] + ATP = O-phospho-L-threonyl-[protein] + ADP + H(+)</text>
        <dbReference type="Rhea" id="RHEA:46608"/>
        <dbReference type="Rhea" id="RHEA-COMP:11060"/>
        <dbReference type="Rhea" id="RHEA-COMP:11605"/>
        <dbReference type="ChEBI" id="CHEBI:15378"/>
        <dbReference type="ChEBI" id="CHEBI:30013"/>
        <dbReference type="ChEBI" id="CHEBI:30616"/>
        <dbReference type="ChEBI" id="CHEBI:61977"/>
        <dbReference type="ChEBI" id="CHEBI:456216"/>
        <dbReference type="EC" id="2.7.11.1"/>
    </reaction>
</comment>
<keyword evidence="6 13" id="KW-0547">Nucleotide-binding</keyword>
<dbReference type="GO" id="GO:0035556">
    <property type="term" value="P:intracellular signal transduction"/>
    <property type="evidence" value="ECO:0007669"/>
    <property type="project" value="TreeGrafter"/>
</dbReference>
<keyword evidence="17" id="KW-1185">Reference proteome</keyword>
<protein>
    <recommendedName>
        <fullName evidence="1">non-specific serine/threonine protein kinase</fullName>
        <ecNumber evidence="1">2.7.11.1</ecNumber>
    </recommendedName>
</protein>
<dbReference type="InterPro" id="IPR017441">
    <property type="entry name" value="Protein_kinase_ATP_BS"/>
</dbReference>
<dbReference type="PROSITE" id="PS50011">
    <property type="entry name" value="PROTEIN_KINASE_DOM"/>
    <property type="match status" value="1"/>
</dbReference>
<evidence type="ECO:0000256" key="8">
    <source>
        <dbReference type="ARBA" id="ARBA00022840"/>
    </source>
</evidence>
<dbReference type="PROSITE" id="PS00107">
    <property type="entry name" value="PROTEIN_KINASE_ATP"/>
    <property type="match status" value="1"/>
</dbReference>
<keyword evidence="7" id="KW-0418">Kinase</keyword>
<dbReference type="CDD" id="cd14008">
    <property type="entry name" value="STKc_LKB1_CaMKK"/>
    <property type="match status" value="1"/>
</dbReference>
<dbReference type="GO" id="GO:0005737">
    <property type="term" value="C:cytoplasm"/>
    <property type="evidence" value="ECO:0007669"/>
    <property type="project" value="TreeGrafter"/>
</dbReference>
<dbReference type="PANTHER" id="PTHR24346">
    <property type="entry name" value="MAP/MICROTUBULE AFFINITY-REGULATING KINASE"/>
    <property type="match status" value="1"/>
</dbReference>
<evidence type="ECO:0000256" key="5">
    <source>
        <dbReference type="ARBA" id="ARBA00022679"/>
    </source>
</evidence>
<dbReference type="Pfam" id="PF00069">
    <property type="entry name" value="Pkinase"/>
    <property type="match status" value="1"/>
</dbReference>
<dbReference type="Proteomes" id="UP000663760">
    <property type="component" value="Chromosome 13"/>
</dbReference>
<evidence type="ECO:0000256" key="14">
    <source>
        <dbReference type="RuleBase" id="RU000304"/>
    </source>
</evidence>
<dbReference type="InterPro" id="IPR000719">
    <property type="entry name" value="Prot_kinase_dom"/>
</dbReference>
<dbReference type="GO" id="GO:0004674">
    <property type="term" value="F:protein serine/threonine kinase activity"/>
    <property type="evidence" value="ECO:0007669"/>
    <property type="project" value="UniProtKB-KW"/>
</dbReference>
<evidence type="ECO:0000259" key="15">
    <source>
        <dbReference type="PROSITE" id="PS50011"/>
    </source>
</evidence>